<protein>
    <submittedName>
        <fullName evidence="1">Uncharacterized protein</fullName>
    </submittedName>
</protein>
<sequence>MNGFLLHRRQKDKPAFGFSKFHRCAGIFKAIPGPLLSSGVEEGLEQGNLFLNGAGRQAIGLHLRKQGPDIGRGYRAATLVGQLVDERESRLSRLQTAYSVDRDR</sequence>
<gene>
    <name evidence="1" type="ORF">GZ085_08350</name>
</gene>
<evidence type="ECO:0000313" key="1">
    <source>
        <dbReference type="EMBL" id="NDP48386.1"/>
    </source>
</evidence>
<accession>A0A7C9P3D3</accession>
<name>A0A7C9P3D3_9PROT</name>
<evidence type="ECO:0000313" key="2">
    <source>
        <dbReference type="Proteomes" id="UP000483432"/>
    </source>
</evidence>
<dbReference type="EMBL" id="JAAFGW010000110">
    <property type="protein sequence ID" value="NDP48386.1"/>
    <property type="molecule type" value="Genomic_DNA"/>
</dbReference>
<comment type="caution">
    <text evidence="1">The sequence shown here is derived from an EMBL/GenBank/DDBJ whole genome shotgun (WGS) entry which is preliminary data.</text>
</comment>
<dbReference type="AlphaFoldDB" id="A0A7C9P3D3"/>
<reference evidence="1 2" key="1">
    <citation type="submission" date="2019-09" db="EMBL/GenBank/DDBJ databases">
        <title>H2 Metabolism Revealed by Metagenomic Analysis in Subglacial Sediment of East Antarctica.</title>
        <authorList>
            <person name="Yang Z."/>
            <person name="Zhang Y."/>
            <person name="Lv Y."/>
            <person name="Yan W."/>
            <person name="Xiao X."/>
            <person name="Sun B."/>
            <person name="Ma H."/>
        </authorList>
    </citation>
    <scope>NUCLEOTIDE SEQUENCE [LARGE SCALE GENOMIC DNA]</scope>
    <source>
        <strain evidence="1">Bin2_2</strain>
    </source>
</reference>
<dbReference type="Proteomes" id="UP000483432">
    <property type="component" value="Unassembled WGS sequence"/>
</dbReference>
<proteinExistence type="predicted"/>
<organism evidence="1 2">
    <name type="scientific">Sulfuriferula multivorans</name>
    <dbReference type="NCBI Taxonomy" id="1559896"/>
    <lineage>
        <taxon>Bacteria</taxon>
        <taxon>Pseudomonadati</taxon>
        <taxon>Pseudomonadota</taxon>
        <taxon>Betaproteobacteria</taxon>
        <taxon>Nitrosomonadales</taxon>
        <taxon>Sulfuricellaceae</taxon>
        <taxon>Sulfuriferula</taxon>
    </lineage>
</organism>